<proteinExistence type="inferred from homology"/>
<comment type="similarity">
    <text evidence="1">Belongs to the intimin/invasin family.</text>
</comment>
<dbReference type="InterPro" id="IPR013783">
    <property type="entry name" value="Ig-like_fold"/>
</dbReference>
<feature type="non-terminal residue" evidence="3">
    <location>
        <position position="151"/>
    </location>
</feature>
<comment type="caution">
    <text evidence="3">The sequence shown here is derived from an EMBL/GenBank/DDBJ whole genome shotgun (WGS) entry which is preliminary data.</text>
</comment>
<dbReference type="SUPFAM" id="SSF49373">
    <property type="entry name" value="Invasin/intimin cell-adhesion fragments"/>
    <property type="match status" value="2"/>
</dbReference>
<gene>
    <name evidence="3" type="ORF">KJE03_25575</name>
</gene>
<feature type="non-terminal residue" evidence="3">
    <location>
        <position position="1"/>
    </location>
</feature>
<dbReference type="Gene3D" id="2.60.40.10">
    <property type="entry name" value="Immunoglobulins"/>
    <property type="match status" value="2"/>
</dbReference>
<keyword evidence="4" id="KW-1185">Reference proteome</keyword>
<dbReference type="InterPro" id="IPR051715">
    <property type="entry name" value="Intimin-Invasin_domain"/>
</dbReference>
<name>A0ABU1C7Y7_9ESCH</name>
<dbReference type="PANTHER" id="PTHR39576">
    <property type="entry name" value="ATTACHING AND EFFACING PROTEIN HOMOLOG-RELATED-RELATED"/>
    <property type="match status" value="1"/>
</dbReference>
<evidence type="ECO:0000259" key="2">
    <source>
        <dbReference type="PROSITE" id="PS51127"/>
    </source>
</evidence>
<evidence type="ECO:0000313" key="4">
    <source>
        <dbReference type="Proteomes" id="UP001235723"/>
    </source>
</evidence>
<sequence length="151" mass="15603">VRYTLTVTGSDGKPVSGQAVRWEHNGGTLNGENTTNADGVATATLTSQTAGIIRVTATTRNQTAKAADVTFVAAMQGELLADRTQALADGQEAVSYTLTLKTTDGKPLSGKNVTFTTTTGQLSRTQGTTDQNGQLTVQLTSTRAGQAVVNA</sequence>
<dbReference type="PANTHER" id="PTHR39576:SF2">
    <property type="entry name" value="ATTACHING AND EFFACING PROTEIN HOMOLOG-RELATED"/>
    <property type="match status" value="1"/>
</dbReference>
<dbReference type="InterPro" id="IPR008964">
    <property type="entry name" value="Invasin/intimin_cell_adhesion"/>
</dbReference>
<feature type="domain" description="Big-1" evidence="2">
    <location>
        <begin position="76"/>
        <end position="151"/>
    </location>
</feature>
<reference evidence="3 4" key="1">
    <citation type="submission" date="2021-05" db="EMBL/GenBank/DDBJ databases">
        <title>Genome sequence of E. marmotae isolates.</title>
        <authorList>
            <person name="Binsker U."/>
            <person name="Hammerl J.A."/>
        </authorList>
    </citation>
    <scope>NUCLEOTIDE SEQUENCE [LARGE SCALE GENOMIC DNA]</scope>
    <source>
        <strain evidence="3 4">21-MO00586</strain>
    </source>
</reference>
<dbReference type="InterPro" id="IPR003344">
    <property type="entry name" value="Big_1_dom"/>
</dbReference>
<evidence type="ECO:0000313" key="3">
    <source>
        <dbReference type="EMBL" id="MDQ9296757.1"/>
    </source>
</evidence>
<dbReference type="Pfam" id="PF02369">
    <property type="entry name" value="Big_1"/>
    <property type="match status" value="2"/>
</dbReference>
<dbReference type="EMBL" id="JAHCRT010000089">
    <property type="protein sequence ID" value="MDQ9296757.1"/>
    <property type="molecule type" value="Genomic_DNA"/>
</dbReference>
<organism evidence="3 4">
    <name type="scientific">Escherichia marmotae</name>
    <dbReference type="NCBI Taxonomy" id="1499973"/>
    <lineage>
        <taxon>Bacteria</taxon>
        <taxon>Pseudomonadati</taxon>
        <taxon>Pseudomonadota</taxon>
        <taxon>Gammaproteobacteria</taxon>
        <taxon>Enterobacterales</taxon>
        <taxon>Enterobacteriaceae</taxon>
        <taxon>Escherichia</taxon>
    </lineage>
</organism>
<dbReference type="SMART" id="SM00634">
    <property type="entry name" value="BID_1"/>
    <property type="match status" value="2"/>
</dbReference>
<protein>
    <submittedName>
        <fullName evidence="3">Ig-like domain-containing protein</fullName>
    </submittedName>
</protein>
<accession>A0ABU1C7Y7</accession>
<dbReference type="PROSITE" id="PS51127">
    <property type="entry name" value="BIG1"/>
    <property type="match status" value="2"/>
</dbReference>
<dbReference type="RefSeq" id="WP_309188721.1">
    <property type="nucleotide sequence ID" value="NZ_JAHCRT010000089.1"/>
</dbReference>
<feature type="domain" description="Big-1" evidence="2">
    <location>
        <begin position="1"/>
        <end position="72"/>
    </location>
</feature>
<evidence type="ECO:0000256" key="1">
    <source>
        <dbReference type="ARBA" id="ARBA00010116"/>
    </source>
</evidence>
<dbReference type="Proteomes" id="UP001235723">
    <property type="component" value="Unassembled WGS sequence"/>
</dbReference>